<evidence type="ECO:0000313" key="2">
    <source>
        <dbReference type="Proteomes" id="UP001600888"/>
    </source>
</evidence>
<organism evidence="1 2">
    <name type="scientific">Diaporthe vaccinii</name>
    <dbReference type="NCBI Taxonomy" id="105482"/>
    <lineage>
        <taxon>Eukaryota</taxon>
        <taxon>Fungi</taxon>
        <taxon>Dikarya</taxon>
        <taxon>Ascomycota</taxon>
        <taxon>Pezizomycotina</taxon>
        <taxon>Sordariomycetes</taxon>
        <taxon>Sordariomycetidae</taxon>
        <taxon>Diaporthales</taxon>
        <taxon>Diaporthaceae</taxon>
        <taxon>Diaporthe</taxon>
        <taxon>Diaporthe eres species complex</taxon>
    </lineage>
</organism>
<sequence length="407" mass="46792">MTMPPKSRDAFYYPPEVAHDLDGETRLSEAQKTEVLACAYEYSRCVIPHYSNWKRYVGFVRCMIIGIIAEFRGDLVDENGGDSIAGYSLDAVLAELFEGTPGHALMAREYKSFLIPAADKSSERRHGELFRRYVNALASSPRTWFRMRDCDALSRFTIFSALACNDIDTVPTDDECELLSEIGIYLYDAVAFYKHRGEGETNNTFAYVPWDMRIESFRVAREMLWALDEYYVRRPEGPILINFVRIVGGPVHMMMRRYRFVEEECTIGRVETDDIIELARRKVKLWNRVDVATPPQEKERIGLIEAPGVERYQALLARRDEWMFPGLAEYLEGGGQCERCVYRASYGAEIRHTFGGVHLCQQCDDSFRAYVEKLPERVRAVYPDIVLETPPPETTNKKDTNGVLRVT</sequence>
<dbReference type="Proteomes" id="UP001600888">
    <property type="component" value="Unassembled WGS sequence"/>
</dbReference>
<accession>A0ABR4EQL6</accession>
<protein>
    <recommendedName>
        <fullName evidence="3">ABA 3 protein</fullName>
    </recommendedName>
</protein>
<proteinExistence type="predicted"/>
<reference evidence="1 2" key="1">
    <citation type="submission" date="2024-03" db="EMBL/GenBank/DDBJ databases">
        <title>A high-quality draft genome sequence of Diaporthe vaccinii, a causative agent of upright dieback and viscid rot disease in cranberry plants.</title>
        <authorList>
            <person name="Sarrasin M."/>
            <person name="Lang B.F."/>
            <person name="Burger G."/>
        </authorList>
    </citation>
    <scope>NUCLEOTIDE SEQUENCE [LARGE SCALE GENOMIC DNA]</scope>
    <source>
        <strain evidence="1 2">IS7</strain>
    </source>
</reference>
<gene>
    <name evidence="1" type="ORF">FJTKL_08810</name>
</gene>
<evidence type="ECO:0000313" key="1">
    <source>
        <dbReference type="EMBL" id="KAL2284730.1"/>
    </source>
</evidence>
<comment type="caution">
    <text evidence="1">The sequence shown here is derived from an EMBL/GenBank/DDBJ whole genome shotgun (WGS) entry which is preliminary data.</text>
</comment>
<evidence type="ECO:0008006" key="3">
    <source>
        <dbReference type="Google" id="ProtNLM"/>
    </source>
</evidence>
<dbReference type="EMBL" id="JBAWTH010000035">
    <property type="protein sequence ID" value="KAL2284730.1"/>
    <property type="molecule type" value="Genomic_DNA"/>
</dbReference>
<keyword evidence="2" id="KW-1185">Reference proteome</keyword>
<name>A0ABR4EQL6_9PEZI</name>